<dbReference type="InterPro" id="IPR013216">
    <property type="entry name" value="Methyltransf_11"/>
</dbReference>
<dbReference type="Pfam" id="PF08241">
    <property type="entry name" value="Methyltransf_11"/>
    <property type="match status" value="1"/>
</dbReference>
<comment type="caution">
    <text evidence="3">The sequence shown here is derived from an EMBL/GenBank/DDBJ whole genome shotgun (WGS) entry which is preliminary data.</text>
</comment>
<dbReference type="OrthoDB" id="5566900at2"/>
<dbReference type="EMBL" id="BDCX01000001">
    <property type="protein sequence ID" value="GAT64987.1"/>
    <property type="molecule type" value="Genomic_DNA"/>
</dbReference>
<proteinExistence type="predicted"/>
<reference evidence="4" key="2">
    <citation type="submission" date="2016-04" db="EMBL/GenBank/DDBJ databases">
        <title>Planomonospora sphaerica JCM9374 whole genome shotgun sequence.</title>
        <authorList>
            <person name="Suzuki T."/>
            <person name="Dohra H."/>
            <person name="Kodani S."/>
        </authorList>
    </citation>
    <scope>NUCLEOTIDE SEQUENCE [LARGE SCALE GENOMIC DNA]</scope>
    <source>
        <strain evidence="4">JCM 9374</strain>
    </source>
</reference>
<evidence type="ECO:0000256" key="1">
    <source>
        <dbReference type="SAM" id="MobiDB-lite"/>
    </source>
</evidence>
<organism evidence="3 4">
    <name type="scientific">Planomonospora sphaerica</name>
    <dbReference type="NCBI Taxonomy" id="161355"/>
    <lineage>
        <taxon>Bacteria</taxon>
        <taxon>Bacillati</taxon>
        <taxon>Actinomycetota</taxon>
        <taxon>Actinomycetes</taxon>
        <taxon>Streptosporangiales</taxon>
        <taxon>Streptosporangiaceae</taxon>
        <taxon>Planomonospora</taxon>
    </lineage>
</organism>
<feature type="compositionally biased region" description="Gly residues" evidence="1">
    <location>
        <begin position="113"/>
        <end position="136"/>
    </location>
</feature>
<dbReference type="SUPFAM" id="SSF53335">
    <property type="entry name" value="S-adenosyl-L-methionine-dependent methyltransferases"/>
    <property type="match status" value="1"/>
</dbReference>
<dbReference type="GO" id="GO:0008757">
    <property type="term" value="F:S-adenosylmethionine-dependent methyltransferase activity"/>
    <property type="evidence" value="ECO:0007669"/>
    <property type="project" value="InterPro"/>
</dbReference>
<dbReference type="AlphaFoldDB" id="A0A161LHZ3"/>
<dbReference type="GO" id="GO:0032259">
    <property type="term" value="P:methylation"/>
    <property type="evidence" value="ECO:0007669"/>
    <property type="project" value="UniProtKB-KW"/>
</dbReference>
<accession>A0A161LHZ3</accession>
<evidence type="ECO:0000313" key="3">
    <source>
        <dbReference type="EMBL" id="GAT64987.1"/>
    </source>
</evidence>
<dbReference type="PANTHER" id="PTHR43591:SF24">
    <property type="entry name" value="2-METHOXY-6-POLYPRENYL-1,4-BENZOQUINOL METHYLASE, MITOCHONDRIAL"/>
    <property type="match status" value="1"/>
</dbReference>
<dbReference type="Gene3D" id="3.40.50.150">
    <property type="entry name" value="Vaccinia Virus protein VP39"/>
    <property type="match status" value="1"/>
</dbReference>
<keyword evidence="3" id="KW-0808">Transferase</keyword>
<evidence type="ECO:0000313" key="4">
    <source>
        <dbReference type="Proteomes" id="UP000077701"/>
    </source>
</evidence>
<dbReference type="Proteomes" id="UP000077701">
    <property type="component" value="Unassembled WGS sequence"/>
</dbReference>
<keyword evidence="3" id="KW-0489">Methyltransferase</keyword>
<dbReference type="InterPro" id="IPR029063">
    <property type="entry name" value="SAM-dependent_MTases_sf"/>
</dbReference>
<keyword evidence="4" id="KW-1185">Reference proteome</keyword>
<name>A0A161LHZ3_9ACTN</name>
<dbReference type="STRING" id="161355.PS9374_00619"/>
<protein>
    <submittedName>
        <fullName evidence="3">SAM-dependent methyltransferase</fullName>
    </submittedName>
</protein>
<gene>
    <name evidence="3" type="ORF">PS9374_00619</name>
</gene>
<dbReference type="CDD" id="cd02440">
    <property type="entry name" value="AdoMet_MTases"/>
    <property type="match status" value="1"/>
</dbReference>
<evidence type="ECO:0000259" key="2">
    <source>
        <dbReference type="Pfam" id="PF08241"/>
    </source>
</evidence>
<reference evidence="3 4" key="1">
    <citation type="journal article" date="2016" name="Genome Announc.">
        <title>Draft Genome Sequence of Planomonospora sphaerica JCM9374, a Rare Actinomycete.</title>
        <authorList>
            <person name="Dohra H."/>
            <person name="Suzuki T."/>
            <person name="Inoue Y."/>
            <person name="Kodani S."/>
        </authorList>
    </citation>
    <scope>NUCLEOTIDE SEQUENCE [LARGE SCALE GENOMIC DNA]</scope>
    <source>
        <strain evidence="3 4">JCM 9374</strain>
    </source>
</reference>
<sequence length="293" mass="31088">MSPEGVERRPVDAVATSRANRGWWDGAADDYQAEHGPFLRDAGFVWCPEGLDEADARLLGDVAGRDVLEIGCGAGQCGRWLAGQGARVAAFDLSFRQLQHSRRIDLDHAAEDGPGGGHGRGPGSGHGGGHSGGPGGRALPVVQADAGALPFADESFDLACSAYGALPFVADATAVLAETRRVLRPGGRFVFSVSHPVRWAFPDDPGPRGLTADRSYFDRSPYVEVGPDGEPSYVEHHRTMADWVGCVTAAGLVLAALTEPEWPPGHDRVWGGWSPLRGRHLPGTAIFTCVRPR</sequence>
<dbReference type="PANTHER" id="PTHR43591">
    <property type="entry name" value="METHYLTRANSFERASE"/>
    <property type="match status" value="1"/>
</dbReference>
<feature type="region of interest" description="Disordered" evidence="1">
    <location>
        <begin position="107"/>
        <end position="139"/>
    </location>
</feature>
<dbReference type="RefSeq" id="WP_068894288.1">
    <property type="nucleotide sequence ID" value="NZ_BDCX01000001.1"/>
</dbReference>
<feature type="domain" description="Methyltransferase type 11" evidence="2">
    <location>
        <begin position="139"/>
        <end position="191"/>
    </location>
</feature>